<comment type="caution">
    <text evidence="1">The sequence shown here is derived from an EMBL/GenBank/DDBJ whole genome shotgun (WGS) entry which is preliminary data.</text>
</comment>
<name>A0AAW0F2M4_9TRYP</name>
<organism evidence="1 2">
    <name type="scientific">Novymonas esmeraldas</name>
    <dbReference type="NCBI Taxonomy" id="1808958"/>
    <lineage>
        <taxon>Eukaryota</taxon>
        <taxon>Discoba</taxon>
        <taxon>Euglenozoa</taxon>
        <taxon>Kinetoplastea</taxon>
        <taxon>Metakinetoplastina</taxon>
        <taxon>Trypanosomatida</taxon>
        <taxon>Trypanosomatidae</taxon>
        <taxon>Novymonas</taxon>
    </lineage>
</organism>
<evidence type="ECO:0000313" key="2">
    <source>
        <dbReference type="Proteomes" id="UP001430356"/>
    </source>
</evidence>
<dbReference type="Proteomes" id="UP001430356">
    <property type="component" value="Unassembled WGS sequence"/>
</dbReference>
<reference evidence="1 2" key="1">
    <citation type="journal article" date="2021" name="MBio">
        <title>A New Model Trypanosomatid, Novymonas esmeraldas: Genomic Perception of Its 'Candidatus Pandoraea novymonadis' Endosymbiont.</title>
        <authorList>
            <person name="Zakharova A."/>
            <person name="Saura A."/>
            <person name="Butenko A."/>
            <person name="Podesvova L."/>
            <person name="Warmusova S."/>
            <person name="Kostygov A.Y."/>
            <person name="Nenarokova A."/>
            <person name="Lukes J."/>
            <person name="Opperdoes F.R."/>
            <person name="Yurchenko V."/>
        </authorList>
    </citation>
    <scope>NUCLEOTIDE SEQUENCE [LARGE SCALE GENOMIC DNA]</scope>
    <source>
        <strain evidence="1 2">E262AT.01</strain>
    </source>
</reference>
<evidence type="ECO:0000313" key="1">
    <source>
        <dbReference type="EMBL" id="KAK7199467.1"/>
    </source>
</evidence>
<sequence length="99" mass="10710">MMYADEVRGSVSTACRKLLVCCPSTPHTMITCGYVFAIASKAVVFTAVLVVEYGTAYSAGAAISKEANMESTMLYSESPKEAPVRYMKAVRRARSVLIT</sequence>
<proteinExistence type="predicted"/>
<dbReference type="AlphaFoldDB" id="A0AAW0F2M4"/>
<keyword evidence="2" id="KW-1185">Reference proteome</keyword>
<dbReference type="EMBL" id="JAECZO010000420">
    <property type="protein sequence ID" value="KAK7199467.1"/>
    <property type="molecule type" value="Genomic_DNA"/>
</dbReference>
<gene>
    <name evidence="1" type="ORF">NESM_000922800</name>
</gene>
<accession>A0AAW0F2M4</accession>
<protein>
    <submittedName>
        <fullName evidence="1">Uncharacterized protein</fullName>
    </submittedName>
</protein>